<feature type="domain" description="Rab-GAP TBC" evidence="2">
    <location>
        <begin position="32"/>
        <end position="207"/>
    </location>
</feature>
<dbReference type="Proteomes" id="UP000267251">
    <property type="component" value="Unassembled WGS sequence"/>
</dbReference>
<dbReference type="GO" id="GO:0005096">
    <property type="term" value="F:GTPase activator activity"/>
    <property type="evidence" value="ECO:0007669"/>
    <property type="project" value="UniProtKB-KW"/>
</dbReference>
<dbReference type="Pfam" id="PF00566">
    <property type="entry name" value="RabGAP-TBC"/>
    <property type="match status" value="1"/>
</dbReference>
<protein>
    <submittedName>
        <fullName evidence="3">Rab-GTPase-TBC domain-containing protein</fullName>
    </submittedName>
</protein>
<keyword evidence="4" id="KW-1185">Reference proteome</keyword>
<dbReference type="OrthoDB" id="206700at2759"/>
<name>A0A4P9Y188_9FUNG</name>
<dbReference type="GO" id="GO:0005789">
    <property type="term" value="C:endoplasmic reticulum membrane"/>
    <property type="evidence" value="ECO:0007669"/>
    <property type="project" value="TreeGrafter"/>
</dbReference>
<dbReference type="PANTHER" id="PTHR20913:SF7">
    <property type="entry name" value="RE60063P"/>
    <property type="match status" value="1"/>
</dbReference>
<evidence type="ECO:0000259" key="2">
    <source>
        <dbReference type="PROSITE" id="PS50086"/>
    </source>
</evidence>
<organism evidence="3 4">
    <name type="scientific">Piptocephalis cylindrospora</name>
    <dbReference type="NCBI Taxonomy" id="1907219"/>
    <lineage>
        <taxon>Eukaryota</taxon>
        <taxon>Fungi</taxon>
        <taxon>Fungi incertae sedis</taxon>
        <taxon>Zoopagomycota</taxon>
        <taxon>Zoopagomycotina</taxon>
        <taxon>Zoopagomycetes</taxon>
        <taxon>Zoopagales</taxon>
        <taxon>Piptocephalidaceae</taxon>
        <taxon>Piptocephalis</taxon>
    </lineage>
</organism>
<dbReference type="Gene3D" id="1.10.8.1310">
    <property type="match status" value="1"/>
</dbReference>
<evidence type="ECO:0000313" key="4">
    <source>
        <dbReference type="Proteomes" id="UP000267251"/>
    </source>
</evidence>
<proteinExistence type="predicted"/>
<gene>
    <name evidence="3" type="ORF">BJ684DRAFT_20934</name>
</gene>
<dbReference type="Gene3D" id="1.10.472.80">
    <property type="entry name" value="Ypt/Rab-GAP domain of gyp1p, domain 3"/>
    <property type="match status" value="1"/>
</dbReference>
<dbReference type="GO" id="GO:0006888">
    <property type="term" value="P:endoplasmic reticulum to Golgi vesicle-mediated transport"/>
    <property type="evidence" value="ECO:0007669"/>
    <property type="project" value="TreeGrafter"/>
</dbReference>
<dbReference type="EMBL" id="KZ988296">
    <property type="protein sequence ID" value="RKP12538.1"/>
    <property type="molecule type" value="Genomic_DNA"/>
</dbReference>
<evidence type="ECO:0000313" key="3">
    <source>
        <dbReference type="EMBL" id="RKP12538.1"/>
    </source>
</evidence>
<dbReference type="SUPFAM" id="SSF47923">
    <property type="entry name" value="Ypt/Rab-GAP domain of gyp1p"/>
    <property type="match status" value="2"/>
</dbReference>
<evidence type="ECO:0000256" key="1">
    <source>
        <dbReference type="ARBA" id="ARBA00022468"/>
    </source>
</evidence>
<reference evidence="4" key="1">
    <citation type="journal article" date="2018" name="Nat. Microbiol.">
        <title>Leveraging single-cell genomics to expand the fungal tree of life.</title>
        <authorList>
            <person name="Ahrendt S.R."/>
            <person name="Quandt C.A."/>
            <person name="Ciobanu D."/>
            <person name="Clum A."/>
            <person name="Salamov A."/>
            <person name="Andreopoulos B."/>
            <person name="Cheng J.F."/>
            <person name="Woyke T."/>
            <person name="Pelin A."/>
            <person name="Henrissat B."/>
            <person name="Reynolds N.K."/>
            <person name="Benny G.L."/>
            <person name="Smith M.E."/>
            <person name="James T.Y."/>
            <person name="Grigoriev I.V."/>
        </authorList>
    </citation>
    <scope>NUCLEOTIDE SEQUENCE [LARGE SCALE GENOMIC DNA]</scope>
</reference>
<accession>A0A4P9Y188</accession>
<dbReference type="InterPro" id="IPR035969">
    <property type="entry name" value="Rab-GAP_TBC_sf"/>
</dbReference>
<dbReference type="PROSITE" id="PS50086">
    <property type="entry name" value="TBC_RABGAP"/>
    <property type="match status" value="1"/>
</dbReference>
<dbReference type="AlphaFoldDB" id="A0A4P9Y188"/>
<keyword evidence="1" id="KW-0343">GTPase activation</keyword>
<dbReference type="InterPro" id="IPR000195">
    <property type="entry name" value="Rab-GAP-TBC_dom"/>
</dbReference>
<sequence length="339" mass="37748">MSSKSKVTRINQAICEKNLDRLCALGQTKEGFVNDGLRRLVWPLLLHGPTTATAKPISRTKHADEDQLALDVHRSSLPVSRNQGKRHRQREKSDISVVATQVLRANPDLHYYQGFHDVCATLASVLGSDPPFPVSTDAMEKDLEKVTANLDLLYPLIRQQDPKVAAFLLESGTPPYFALSWVITWFSHDIDRPASIVRLFDLFISSHPFMPLYLSAAVVMHHRQELLDSECDYPTLHTLLTHSVKGAVSEEVIDHAVTMIHQIPPSLLQDIASGKITTQSPVSRLTSYVRFLGPRLSRVLRSRSSHIFGSSVLLLLLAWALRPSLLSFLVTHPTGSSST</sequence>
<dbReference type="PANTHER" id="PTHR20913">
    <property type="entry name" value="TBC1 DOMAIN FAMILY MEMBER 20/GTPASE"/>
    <property type="match status" value="1"/>
</dbReference>
<dbReference type="InterPro" id="IPR045913">
    <property type="entry name" value="TBC20/Gyp8-like"/>
</dbReference>